<reference evidence="4 5" key="1">
    <citation type="submission" date="2023-06" db="EMBL/GenBank/DDBJ databases">
        <authorList>
            <person name="Oyuntsetseg B."/>
            <person name="Kim S.B."/>
        </authorList>
    </citation>
    <scope>NUCLEOTIDE SEQUENCE [LARGE SCALE GENOMIC DNA]</scope>
    <source>
        <strain evidence="4 5">2-15</strain>
    </source>
</reference>
<dbReference type="InterPro" id="IPR001509">
    <property type="entry name" value="Epimerase_deHydtase"/>
</dbReference>
<dbReference type="FunFam" id="3.40.50.720:FF:000336">
    <property type="entry name" value="Aldehyde reductase"/>
    <property type="match status" value="1"/>
</dbReference>
<name>A0A9Y2IP62_9PSEU</name>
<dbReference type="KEGG" id="acab:QRX50_14845"/>
<evidence type="ECO:0000256" key="2">
    <source>
        <dbReference type="ARBA" id="ARBA00023445"/>
    </source>
</evidence>
<dbReference type="AlphaFoldDB" id="A0A9Y2IP62"/>
<dbReference type="InterPro" id="IPR036291">
    <property type="entry name" value="NAD(P)-bd_dom_sf"/>
</dbReference>
<keyword evidence="1" id="KW-0560">Oxidoreductase</keyword>
<gene>
    <name evidence="4" type="ORF">QRX50_14845</name>
</gene>
<evidence type="ECO:0000313" key="4">
    <source>
        <dbReference type="EMBL" id="WIX81943.1"/>
    </source>
</evidence>
<keyword evidence="5" id="KW-1185">Reference proteome</keyword>
<comment type="similarity">
    <text evidence="2">Belongs to the NAD(P)-dependent epimerase/dehydratase family. Dihydroflavonol-4-reductase subfamily.</text>
</comment>
<dbReference type="SUPFAM" id="SSF51735">
    <property type="entry name" value="NAD(P)-binding Rossmann-fold domains"/>
    <property type="match status" value="1"/>
</dbReference>
<dbReference type="PANTHER" id="PTHR10366">
    <property type="entry name" value="NAD DEPENDENT EPIMERASE/DEHYDRATASE"/>
    <property type="match status" value="1"/>
</dbReference>
<evidence type="ECO:0000256" key="1">
    <source>
        <dbReference type="ARBA" id="ARBA00023002"/>
    </source>
</evidence>
<accession>A0A9Y2IP62</accession>
<dbReference type="PANTHER" id="PTHR10366:SF564">
    <property type="entry name" value="STEROL-4-ALPHA-CARBOXYLATE 3-DEHYDROGENASE, DECARBOXYLATING"/>
    <property type="match status" value="1"/>
</dbReference>
<organism evidence="4 5">
    <name type="scientific">Amycolatopsis carbonis</name>
    <dbReference type="NCBI Taxonomy" id="715471"/>
    <lineage>
        <taxon>Bacteria</taxon>
        <taxon>Bacillati</taxon>
        <taxon>Actinomycetota</taxon>
        <taxon>Actinomycetes</taxon>
        <taxon>Pseudonocardiales</taxon>
        <taxon>Pseudonocardiaceae</taxon>
        <taxon>Amycolatopsis</taxon>
    </lineage>
</organism>
<dbReference type="RefSeq" id="WP_285972524.1">
    <property type="nucleotide sequence ID" value="NZ_CP127294.1"/>
</dbReference>
<dbReference type="Pfam" id="PF01370">
    <property type="entry name" value="Epimerase"/>
    <property type="match status" value="1"/>
</dbReference>
<dbReference type="InterPro" id="IPR050425">
    <property type="entry name" value="NAD(P)_dehydrat-like"/>
</dbReference>
<dbReference type="EMBL" id="CP127294">
    <property type="protein sequence ID" value="WIX81943.1"/>
    <property type="molecule type" value="Genomic_DNA"/>
</dbReference>
<dbReference type="Gene3D" id="3.40.50.720">
    <property type="entry name" value="NAD(P)-binding Rossmann-like Domain"/>
    <property type="match status" value="1"/>
</dbReference>
<proteinExistence type="inferred from homology"/>
<dbReference type="Proteomes" id="UP001236014">
    <property type="component" value="Chromosome"/>
</dbReference>
<feature type="domain" description="NAD-dependent epimerase/dehydratase" evidence="3">
    <location>
        <begin position="3"/>
        <end position="243"/>
    </location>
</feature>
<sequence length="336" mass="35320">MRVLVTGGTGYVAGWCLAELLRRGYDVRTTVRSAAKEAAVRRAVGSEIDPGDRLEVVVADLTSDTGWAEAVAGCTYVLHVASPLGGDGSRDPDGFIGPARDGALRVLTAATEAGVSRVVMTSSLAAAAPPIGTRSTEVFDETLWTDPDDRRLNPYRRSKAVAERAAWDFIESAGGGTSLATVLPGAILGPVLAGQALGSVQLIGALLDGRLPGVPRLGYSVTDVRDLADLHIRAMLAPEAAGERFVAVGEFLWLREAAREIRAKLGPDAAKVPTRGLPDFVLRGFALVNAGVREVAPDLGRKNVYTSAKAQRLLGWRPRPAAATVVDCARSLVAVH</sequence>
<protein>
    <submittedName>
        <fullName evidence="4">NAD-dependent epimerase/dehydratase family protein</fullName>
    </submittedName>
</protein>
<dbReference type="GO" id="GO:0016616">
    <property type="term" value="F:oxidoreductase activity, acting on the CH-OH group of donors, NAD or NADP as acceptor"/>
    <property type="evidence" value="ECO:0007669"/>
    <property type="project" value="TreeGrafter"/>
</dbReference>
<evidence type="ECO:0000259" key="3">
    <source>
        <dbReference type="Pfam" id="PF01370"/>
    </source>
</evidence>
<evidence type="ECO:0000313" key="5">
    <source>
        <dbReference type="Proteomes" id="UP001236014"/>
    </source>
</evidence>